<dbReference type="EMBL" id="CP013050">
    <property type="protein sequence ID" value="ALM74619.1"/>
    <property type="molecule type" value="Genomic_DNA"/>
</dbReference>
<keyword evidence="3" id="KW-0411">Iron-sulfur</keyword>
<evidence type="ECO:0000256" key="2">
    <source>
        <dbReference type="ARBA" id="ARBA00023004"/>
    </source>
</evidence>
<accession>A0A0S1XA51</accession>
<name>A0A0S1XA51_THEBA</name>
<dbReference type="AlphaFoldDB" id="A0A0S1XA51"/>
<evidence type="ECO:0000259" key="5">
    <source>
        <dbReference type="Pfam" id="PF01568"/>
    </source>
</evidence>
<proteinExistence type="predicted"/>
<organism evidence="6 7">
    <name type="scientific">Thermococcus barophilus</name>
    <dbReference type="NCBI Taxonomy" id="55802"/>
    <lineage>
        <taxon>Archaea</taxon>
        <taxon>Methanobacteriati</taxon>
        <taxon>Methanobacteriota</taxon>
        <taxon>Thermococci</taxon>
        <taxon>Thermococcales</taxon>
        <taxon>Thermococcaceae</taxon>
        <taxon>Thermococcus</taxon>
    </lineage>
</organism>
<dbReference type="PANTHER" id="PTHR43105:SF10">
    <property type="entry name" value="NADH-QUINONE OXIDOREDUCTASE SUBUNIT G"/>
    <property type="match status" value="1"/>
</dbReference>
<dbReference type="Gene3D" id="3.40.50.740">
    <property type="match status" value="1"/>
</dbReference>
<dbReference type="CDD" id="cd02775">
    <property type="entry name" value="MopB_CT"/>
    <property type="match status" value="1"/>
</dbReference>
<dbReference type="GO" id="GO:0043546">
    <property type="term" value="F:molybdopterin cofactor binding"/>
    <property type="evidence" value="ECO:0007669"/>
    <property type="project" value="InterPro"/>
</dbReference>
<dbReference type="SUPFAM" id="SSF50692">
    <property type="entry name" value="ADC-like"/>
    <property type="match status" value="1"/>
</dbReference>
<dbReference type="Gene3D" id="3.40.228.10">
    <property type="entry name" value="Dimethylsulfoxide Reductase, domain 2"/>
    <property type="match status" value="1"/>
</dbReference>
<keyword evidence="2" id="KW-0408">Iron</keyword>
<dbReference type="InterPro" id="IPR050123">
    <property type="entry name" value="Prok_molybdopt-oxidoreductase"/>
</dbReference>
<dbReference type="GO" id="GO:0016020">
    <property type="term" value="C:membrane"/>
    <property type="evidence" value="ECO:0007669"/>
    <property type="project" value="TreeGrafter"/>
</dbReference>
<dbReference type="InterPro" id="IPR006657">
    <property type="entry name" value="MoPterin_dinucl-bd_dom"/>
</dbReference>
<reference evidence="6 7" key="1">
    <citation type="journal article" date="2016" name="Genome Announc.">
        <title>Complete genome sequence of the hyperthermophilic and piezophilic archaeon Thermococcus barophilus Ch5, capable of growth at the expense of hydrogenogenesis from carbon monoxide and formate.</title>
        <authorList>
            <person name="Oger P."/>
            <person name="Sokolova T.G."/>
            <person name="Kozhevnikova D.A."/>
            <person name="Taranov E.A."/>
            <person name="Vannier P."/>
            <person name="Lee H.S."/>
            <person name="Kwon K.K."/>
            <person name="Kang S.G."/>
            <person name="Lee J.H."/>
            <person name="Bonch-Osmolovskaya E.A."/>
            <person name="Lebedinsky A.V."/>
        </authorList>
    </citation>
    <scope>NUCLEOTIDE SEQUENCE [LARGE SCALE GENOMIC DNA]</scope>
    <source>
        <strain evidence="7">Ch5</strain>
    </source>
</reference>
<protein>
    <submittedName>
        <fullName evidence="6">Formate dehydrogenase, alpha subunit</fullName>
    </submittedName>
</protein>
<dbReference type="Pfam" id="PF00384">
    <property type="entry name" value="Molybdopterin"/>
    <property type="match status" value="1"/>
</dbReference>
<feature type="domain" description="Molybdopterin oxidoreductase" evidence="4">
    <location>
        <begin position="61"/>
        <end position="458"/>
    </location>
</feature>
<sequence>MSVNRLISCPYCGMNCRIKVVKKLSHPYRFDSPSLPDIPNESGKRCFFGNNIIKPSLTKDRIRYPLKASERGSFIRTSWDDAIREAVVRLAEHSENPESMMFIGGMELSNESAYVFQKLARLLGTNNIDNTAFDQKISVLEVVEANAYGLWRKYSEIPHNDLIVLWGINPAESAPLLLRWVMLAKSQGAKVVLIDPHKTKTIKLSDKMLRPYPGTDWALALGVLNEIISREPDRGALFPRDSLNIIELYPLNEVSRITGIPNAELESFVDVLLTSESGTIIWGPGAAMGINSKVTVRNIISLAGILNFGIIPFARWGNSQGVLDMGLLPNYLPGYTGYDSAERFERLWKTWELPREEGKSISDAITDEISLFYIADCSGLSLIPGIENALEKAEFVIVQDSYFSEVAEFADLILPAATFIESDGSITNSERRIQWSERIKRPPGEAKPHWAILSKIGEKLKLGFSYSTPEEVLHEISTVVAGYERAAPRILKRTPEGVFVGNNTGADLKLSAGYGKDVKGKVAIFVHQFRSFWKWELPEKLDSALISPEDASEIGIRNEGHIRIKSGKWDFKVRARVSQTVLPGTVRIPWKSIFRKALSLESLKMCECEVEGVRDGEDIH</sequence>
<dbReference type="Gene3D" id="2.40.40.20">
    <property type="match status" value="1"/>
</dbReference>
<evidence type="ECO:0000313" key="7">
    <source>
        <dbReference type="Proteomes" id="UP000066042"/>
    </source>
</evidence>
<gene>
    <name evidence="6" type="ORF">TBCH5v1_0659</name>
</gene>
<feature type="domain" description="Molybdopterin dinucleotide-binding" evidence="5">
    <location>
        <begin position="539"/>
        <end position="589"/>
    </location>
</feature>
<dbReference type="GO" id="GO:0051536">
    <property type="term" value="F:iron-sulfur cluster binding"/>
    <property type="evidence" value="ECO:0007669"/>
    <property type="project" value="UniProtKB-KW"/>
</dbReference>
<evidence type="ECO:0000256" key="1">
    <source>
        <dbReference type="ARBA" id="ARBA00022723"/>
    </source>
</evidence>
<dbReference type="Pfam" id="PF01568">
    <property type="entry name" value="Molydop_binding"/>
    <property type="match status" value="1"/>
</dbReference>
<evidence type="ECO:0000313" key="6">
    <source>
        <dbReference type="EMBL" id="ALM74619.1"/>
    </source>
</evidence>
<dbReference type="PATRIC" id="fig|55802.8.peg.652"/>
<dbReference type="GO" id="GO:0046872">
    <property type="term" value="F:metal ion binding"/>
    <property type="evidence" value="ECO:0007669"/>
    <property type="project" value="UniProtKB-KW"/>
</dbReference>
<dbReference type="InterPro" id="IPR009010">
    <property type="entry name" value="Asp_de-COase-like_dom_sf"/>
</dbReference>
<evidence type="ECO:0000259" key="4">
    <source>
        <dbReference type="Pfam" id="PF00384"/>
    </source>
</evidence>
<dbReference type="STRING" id="55802.TBCH5v1_0659"/>
<dbReference type="PANTHER" id="PTHR43105">
    <property type="entry name" value="RESPIRATORY NITRATE REDUCTASE"/>
    <property type="match status" value="1"/>
</dbReference>
<dbReference type="InterPro" id="IPR006656">
    <property type="entry name" value="Mopterin_OxRdtase"/>
</dbReference>
<dbReference type="SUPFAM" id="SSF53706">
    <property type="entry name" value="Formate dehydrogenase/DMSO reductase, domains 1-3"/>
    <property type="match status" value="1"/>
</dbReference>
<dbReference type="GO" id="GO:0016491">
    <property type="term" value="F:oxidoreductase activity"/>
    <property type="evidence" value="ECO:0007669"/>
    <property type="project" value="InterPro"/>
</dbReference>
<evidence type="ECO:0000256" key="3">
    <source>
        <dbReference type="ARBA" id="ARBA00023014"/>
    </source>
</evidence>
<keyword evidence="1" id="KW-0479">Metal-binding</keyword>
<dbReference type="Proteomes" id="UP000066042">
    <property type="component" value="Chromosome"/>
</dbReference>